<dbReference type="GO" id="GO:0006355">
    <property type="term" value="P:regulation of DNA-templated transcription"/>
    <property type="evidence" value="ECO:0007669"/>
    <property type="project" value="InterPro"/>
</dbReference>
<dbReference type="RefSeq" id="XP_013897858.1">
    <property type="nucleotide sequence ID" value="XM_014042404.1"/>
</dbReference>
<feature type="region of interest" description="Disordered" evidence="1">
    <location>
        <begin position="258"/>
        <end position="309"/>
    </location>
</feature>
<dbReference type="KEGG" id="mng:MNEG_9123"/>
<feature type="compositionally biased region" description="Gly residues" evidence="1">
    <location>
        <begin position="479"/>
        <end position="488"/>
    </location>
</feature>
<evidence type="ECO:0000313" key="3">
    <source>
        <dbReference type="Proteomes" id="UP000054498"/>
    </source>
</evidence>
<feature type="compositionally biased region" description="Basic residues" evidence="1">
    <location>
        <begin position="27"/>
        <end position="44"/>
    </location>
</feature>
<organism evidence="2 3">
    <name type="scientific">Monoraphidium neglectum</name>
    <dbReference type="NCBI Taxonomy" id="145388"/>
    <lineage>
        <taxon>Eukaryota</taxon>
        <taxon>Viridiplantae</taxon>
        <taxon>Chlorophyta</taxon>
        <taxon>core chlorophytes</taxon>
        <taxon>Chlorophyceae</taxon>
        <taxon>CS clade</taxon>
        <taxon>Sphaeropleales</taxon>
        <taxon>Selenastraceae</taxon>
        <taxon>Monoraphidium</taxon>
    </lineage>
</organism>
<dbReference type="InterPro" id="IPR038961">
    <property type="entry name" value="PRDA1"/>
</dbReference>
<feature type="compositionally biased region" description="Gly residues" evidence="1">
    <location>
        <begin position="290"/>
        <end position="305"/>
    </location>
</feature>
<dbReference type="AlphaFoldDB" id="A0A0D2KTQ0"/>
<dbReference type="PANTHER" id="PTHR37262:SF1">
    <property type="entry name" value="PROTEIN PEP-RELATED DEVELOPMENT ARRESTED 1, CHLOROPLASTIC"/>
    <property type="match status" value="1"/>
</dbReference>
<feature type="region of interest" description="Disordered" evidence="1">
    <location>
        <begin position="470"/>
        <end position="501"/>
    </location>
</feature>
<dbReference type="OrthoDB" id="2015968at2759"/>
<dbReference type="EMBL" id="KK102046">
    <property type="protein sequence ID" value="KIY98838.1"/>
    <property type="molecule type" value="Genomic_DNA"/>
</dbReference>
<accession>A0A0D2KTQ0</accession>
<dbReference type="GeneID" id="25741998"/>
<feature type="region of interest" description="Disordered" evidence="1">
    <location>
        <begin position="371"/>
        <end position="401"/>
    </location>
</feature>
<dbReference type="GO" id="GO:0042644">
    <property type="term" value="C:chloroplast nucleoid"/>
    <property type="evidence" value="ECO:0007669"/>
    <property type="project" value="InterPro"/>
</dbReference>
<proteinExistence type="predicted"/>
<keyword evidence="3" id="KW-1185">Reference proteome</keyword>
<feature type="compositionally biased region" description="Low complexity" evidence="1">
    <location>
        <begin position="258"/>
        <end position="269"/>
    </location>
</feature>
<feature type="compositionally biased region" description="Gly residues" evidence="1">
    <location>
        <begin position="438"/>
        <end position="451"/>
    </location>
</feature>
<name>A0A0D2KTQ0_9CHLO</name>
<evidence type="ECO:0000256" key="1">
    <source>
        <dbReference type="SAM" id="MobiDB-lite"/>
    </source>
</evidence>
<sequence length="501" mass="51267">MQVLHTRPAALQAAPAAAATLAAAGRRDRRSSVAKRRLRGRRTLPRAAAAEPEITEEERAALIRGVERAAATLDEIVEEVSHEVFVSEATAYIYSEDPDVALADAVRGAVTRRLEWLDSDFLAAVGAYTEAAGKMGNGQLVELLEMLRKEVLGQVTLRMPPSVRVLDAALQHEGISARLKVLRTALGGGEGDVPGADMQSLSATANQFVDDMEDQEVVADRVLLARLVLVREELRALHFRALEQQAGLEFTGGGRAARAAAPATAPPADADARGGRLSGPEETAAPSAAGEGGDGDGGSSSGGAGAEARDDAKSIALDSAAVAAADDGGFFSFHRGNLPRRCAAFLQALLAVGEPPRRLALLRKAFNEDWDGAGPARPPGSVPAGSAGGAEAGAEVQEAPDVVRPGRLLATLHAMRRELQIRQGSVGVTPTAAPSGDGSSGGGGGKGGGENLGPLLKRLNQIQIEATLVLDEMQRGKTSGSGGGGSKGGPDTSSAGPAASG</sequence>
<dbReference type="Proteomes" id="UP000054498">
    <property type="component" value="Unassembled WGS sequence"/>
</dbReference>
<gene>
    <name evidence="2" type="ORF">MNEG_9123</name>
</gene>
<evidence type="ECO:0000313" key="2">
    <source>
        <dbReference type="EMBL" id="KIY98838.1"/>
    </source>
</evidence>
<reference evidence="2 3" key="1">
    <citation type="journal article" date="2013" name="BMC Genomics">
        <title>Reconstruction of the lipid metabolism for the microalga Monoraphidium neglectum from its genome sequence reveals characteristics suitable for biofuel production.</title>
        <authorList>
            <person name="Bogen C."/>
            <person name="Al-Dilaimi A."/>
            <person name="Albersmeier A."/>
            <person name="Wichmann J."/>
            <person name="Grundmann M."/>
            <person name="Rupp O."/>
            <person name="Lauersen K.J."/>
            <person name="Blifernez-Klassen O."/>
            <person name="Kalinowski J."/>
            <person name="Goesmann A."/>
            <person name="Mussgnug J.H."/>
            <person name="Kruse O."/>
        </authorList>
    </citation>
    <scope>NUCLEOTIDE SEQUENCE [LARGE SCALE GENOMIC DNA]</scope>
    <source>
        <strain evidence="2 3">SAG 48.87</strain>
    </source>
</reference>
<feature type="region of interest" description="Disordered" evidence="1">
    <location>
        <begin position="25"/>
        <end position="52"/>
    </location>
</feature>
<feature type="region of interest" description="Disordered" evidence="1">
    <location>
        <begin position="422"/>
        <end position="454"/>
    </location>
</feature>
<protein>
    <submittedName>
        <fullName evidence="2">Uncharacterized protein</fullName>
    </submittedName>
</protein>
<dbReference type="PANTHER" id="PTHR37262">
    <property type="entry name" value="PROTEIN PEP-RELATED DEVELOPMENT ARRESTED 1, CHLOROPLASTIC"/>
    <property type="match status" value="1"/>
</dbReference>